<dbReference type="InterPro" id="IPR031160">
    <property type="entry name" value="F_BAR_dom"/>
</dbReference>
<evidence type="ECO:0000313" key="8">
    <source>
        <dbReference type="Proteomes" id="UP001142055"/>
    </source>
</evidence>
<evidence type="ECO:0000256" key="3">
    <source>
        <dbReference type="PROSITE-ProRule" id="PRU01077"/>
    </source>
</evidence>
<feature type="compositionally biased region" description="Pro residues" evidence="4">
    <location>
        <begin position="755"/>
        <end position="767"/>
    </location>
</feature>
<feature type="region of interest" description="Disordered" evidence="4">
    <location>
        <begin position="1"/>
        <end position="50"/>
    </location>
</feature>
<feature type="compositionally biased region" description="Pro residues" evidence="4">
    <location>
        <begin position="676"/>
        <end position="686"/>
    </location>
</feature>
<feature type="compositionally biased region" description="Pro residues" evidence="4">
    <location>
        <begin position="9"/>
        <end position="20"/>
    </location>
</feature>
<feature type="domain" description="SH3" evidence="5">
    <location>
        <begin position="574"/>
        <end position="634"/>
    </location>
</feature>
<dbReference type="Pfam" id="PF00611">
    <property type="entry name" value="FCH"/>
    <property type="match status" value="1"/>
</dbReference>
<keyword evidence="8" id="KW-1185">Reference proteome</keyword>
<dbReference type="EMBL" id="JAPWDV010000004">
    <property type="protein sequence ID" value="KAJ6215746.1"/>
    <property type="molecule type" value="Genomic_DNA"/>
</dbReference>
<dbReference type="GO" id="GO:0007274">
    <property type="term" value="P:neuromuscular synaptic transmission"/>
    <property type="evidence" value="ECO:0007669"/>
    <property type="project" value="TreeGrafter"/>
</dbReference>
<dbReference type="GO" id="GO:0030833">
    <property type="term" value="P:regulation of actin filament polymerization"/>
    <property type="evidence" value="ECO:0007669"/>
    <property type="project" value="TreeGrafter"/>
</dbReference>
<dbReference type="Proteomes" id="UP001142055">
    <property type="component" value="Chromosome 4"/>
</dbReference>
<feature type="region of interest" description="Disordered" evidence="4">
    <location>
        <begin position="481"/>
        <end position="529"/>
    </location>
</feature>
<feature type="compositionally biased region" description="Polar residues" evidence="4">
    <location>
        <begin position="481"/>
        <end position="493"/>
    </location>
</feature>
<evidence type="ECO:0000256" key="1">
    <source>
        <dbReference type="ARBA" id="ARBA00022443"/>
    </source>
</evidence>
<feature type="compositionally biased region" description="Low complexity" evidence="4">
    <location>
        <begin position="21"/>
        <end position="37"/>
    </location>
</feature>
<evidence type="ECO:0000313" key="7">
    <source>
        <dbReference type="EMBL" id="KAJ6215746.1"/>
    </source>
</evidence>
<dbReference type="PANTHER" id="PTHR15735:SF21">
    <property type="entry name" value="PROTEIN NERVOUS WRECK"/>
    <property type="match status" value="1"/>
</dbReference>
<comment type="caution">
    <text evidence="7">The sequence shown here is derived from an EMBL/GenBank/DDBJ whole genome shotgun (WGS) entry which is preliminary data.</text>
</comment>
<feature type="region of interest" description="Disordered" evidence="4">
    <location>
        <begin position="880"/>
        <end position="935"/>
    </location>
</feature>
<sequence>MAHVSHSPGPSPSPTPPPGQSSPIPGNHGAHSSSTLHHSTKSGALVSSAKSTLSEQSSRISLKHSTDLDLLDDLRMYMKTRCSIERDYAQALTKLNGSHSKRSSQLLTYVSAEDEISDIKTVYTSWKIYQEEMEKHAKSRIAQFEQLTLICDQLKSMRSHKVHIAKKCLDSHLKKMQEEVVNSVLEIDKTRKLYFEEEHLAKQARDKEEKIKKRKTGIFSSFTNLQNKKERTSAHREASDIQSTQARNDYIMALAAGNAHLNHYYGQDLPNLMFMIDDGALDRCRSFVLSLLQTERDAISSWSEVVEHATNLMEHASADKTNSVFLRDPHSSSINDPMMYEFQPCDNDPIDYITLDHNADIALRNEGQKWFTWFSKECRNLNRLSAQLVRLQALHLEGHKTVEVTGSGQVDTETRIDEIRQQIRKAEISKMKAKARLQVIRDSGAEVDDFETFENQVTMEIKQQSLDVDICILPLSRTSSMRSNIGSDSQKSPLPSHKSVEPELSSSNNAPMNRPESSSSAEQLDSPDREVLHLGSSLECTSPAPTSTGYAGGVPSSTGTWDQYDPLAQVVFSLIGKSCFVLYEYNGQGEDELVVKEQEIISVIDASDADWVRARNEHGQYGYVPAAYLQAMPEEIQVSSSTTIKNESFNQQSEMKSSSFDLENQQQSSMITVSVAPPPPPPPPPMVSRDSISNEPDLPSPPPMETQLEYVTALYDYVATNHEEISFNVGDQIRIVDCSSDDVESSEASSSTIPNLPPPPLPPTFAPPPKPMTLMAPQTVVIIQPTPEIESKPMIGSDEIGIVEDVMSAYDYDVEMDDDEMANGDAVIDEIEVELMEPDDELDDNTSTAKITISQIAAEEISETITQQAFDDSMLELSRRASNASTTNDNIVVVDSNLSSSPSDPSQTQSSSQPNGLIVNGENNPNVEDDDEDCK</sequence>
<dbReference type="SUPFAM" id="SSF103657">
    <property type="entry name" value="BAR/IMD domain-like"/>
    <property type="match status" value="1"/>
</dbReference>
<dbReference type="GO" id="GO:0055037">
    <property type="term" value="C:recycling endosome"/>
    <property type="evidence" value="ECO:0007669"/>
    <property type="project" value="TreeGrafter"/>
</dbReference>
<dbReference type="Pfam" id="PF00018">
    <property type="entry name" value="SH3_1"/>
    <property type="match status" value="2"/>
</dbReference>
<dbReference type="InterPro" id="IPR001060">
    <property type="entry name" value="FCH_dom"/>
</dbReference>
<dbReference type="PANTHER" id="PTHR15735">
    <property type="entry name" value="FCH AND DOUBLE SH3 DOMAINS PROTEIN"/>
    <property type="match status" value="1"/>
</dbReference>
<name>A0A9Q0LYX2_BLOTA</name>
<dbReference type="PROSITE" id="PS50002">
    <property type="entry name" value="SH3"/>
    <property type="match status" value="1"/>
</dbReference>
<dbReference type="AlphaFoldDB" id="A0A9Q0LYX2"/>
<keyword evidence="1 2" id="KW-0728">SH3 domain</keyword>
<protein>
    <submittedName>
        <fullName evidence="7">Uncharacterized protein</fullName>
    </submittedName>
</protein>
<evidence type="ECO:0000256" key="2">
    <source>
        <dbReference type="PROSITE-ProRule" id="PRU00192"/>
    </source>
</evidence>
<feature type="compositionally biased region" description="Polar residues" evidence="4">
    <location>
        <begin position="880"/>
        <end position="890"/>
    </location>
</feature>
<feature type="compositionally biased region" description="Low complexity" evidence="4">
    <location>
        <begin position="899"/>
        <end position="926"/>
    </location>
</feature>
<dbReference type="GO" id="GO:0031594">
    <property type="term" value="C:neuromuscular junction"/>
    <property type="evidence" value="ECO:0007669"/>
    <property type="project" value="TreeGrafter"/>
</dbReference>
<dbReference type="InterPro" id="IPR036028">
    <property type="entry name" value="SH3-like_dom_sf"/>
</dbReference>
<feature type="region of interest" description="Disordered" evidence="4">
    <location>
        <begin position="647"/>
        <end position="702"/>
    </location>
</feature>
<reference evidence="7" key="1">
    <citation type="submission" date="2022-12" db="EMBL/GenBank/DDBJ databases">
        <title>Genome assemblies of Blomia tropicalis.</title>
        <authorList>
            <person name="Cui Y."/>
        </authorList>
    </citation>
    <scope>NUCLEOTIDE SEQUENCE</scope>
    <source>
        <tissue evidence="7">Adult mites</tissue>
    </source>
</reference>
<dbReference type="OMA" id="THRNYPL"/>
<dbReference type="CDD" id="cd00174">
    <property type="entry name" value="SH3"/>
    <property type="match status" value="1"/>
</dbReference>
<feature type="compositionally biased region" description="Polar residues" evidence="4">
    <location>
        <begin position="504"/>
        <end position="523"/>
    </location>
</feature>
<keyword evidence="3" id="KW-0175">Coiled coil</keyword>
<gene>
    <name evidence="7" type="ORF">RDWZM_010246</name>
</gene>
<organism evidence="7 8">
    <name type="scientific">Blomia tropicalis</name>
    <name type="common">Mite</name>
    <dbReference type="NCBI Taxonomy" id="40697"/>
    <lineage>
        <taxon>Eukaryota</taxon>
        <taxon>Metazoa</taxon>
        <taxon>Ecdysozoa</taxon>
        <taxon>Arthropoda</taxon>
        <taxon>Chelicerata</taxon>
        <taxon>Arachnida</taxon>
        <taxon>Acari</taxon>
        <taxon>Acariformes</taxon>
        <taxon>Sarcoptiformes</taxon>
        <taxon>Astigmata</taxon>
        <taxon>Glycyphagoidea</taxon>
        <taxon>Echimyopodidae</taxon>
        <taxon>Blomia</taxon>
    </lineage>
</organism>
<feature type="region of interest" description="Disordered" evidence="4">
    <location>
        <begin position="741"/>
        <end position="767"/>
    </location>
</feature>
<proteinExistence type="predicted"/>
<accession>A0A9Q0LYX2</accession>
<dbReference type="InterPro" id="IPR001452">
    <property type="entry name" value="SH3_domain"/>
</dbReference>
<dbReference type="SUPFAM" id="SSF50044">
    <property type="entry name" value="SH3-domain"/>
    <property type="match status" value="2"/>
</dbReference>
<feature type="domain" description="F-BAR" evidence="6">
    <location>
        <begin position="40"/>
        <end position="321"/>
    </location>
</feature>
<evidence type="ECO:0000259" key="6">
    <source>
        <dbReference type="PROSITE" id="PS51741"/>
    </source>
</evidence>
<evidence type="ECO:0000259" key="5">
    <source>
        <dbReference type="PROSITE" id="PS50002"/>
    </source>
</evidence>
<dbReference type="Gene3D" id="1.20.1270.60">
    <property type="entry name" value="Arfaptin homology (AH) domain/BAR domain"/>
    <property type="match status" value="1"/>
</dbReference>
<feature type="compositionally biased region" description="Polar residues" evidence="4">
    <location>
        <begin position="647"/>
        <end position="672"/>
    </location>
</feature>
<dbReference type="InterPro" id="IPR027267">
    <property type="entry name" value="AH/BAR_dom_sf"/>
</dbReference>
<dbReference type="PROSITE" id="PS51741">
    <property type="entry name" value="F_BAR"/>
    <property type="match status" value="1"/>
</dbReference>
<evidence type="ECO:0000256" key="4">
    <source>
        <dbReference type="SAM" id="MobiDB-lite"/>
    </source>
</evidence>
<dbReference type="Gene3D" id="2.30.30.40">
    <property type="entry name" value="SH3 Domains"/>
    <property type="match status" value="2"/>
</dbReference>
<dbReference type="SMART" id="SM00326">
    <property type="entry name" value="SH3"/>
    <property type="match status" value="2"/>
</dbReference>